<dbReference type="Gene3D" id="3.30.70.20">
    <property type="match status" value="1"/>
</dbReference>
<protein>
    <recommendedName>
        <fullName evidence="2">Ferredoxin</fullName>
    </recommendedName>
</protein>
<organism evidence="1">
    <name type="scientific">uncultured bacterium</name>
    <name type="common">gcode 4</name>
    <dbReference type="NCBI Taxonomy" id="1234023"/>
    <lineage>
        <taxon>Bacteria</taxon>
        <taxon>environmental samples</taxon>
    </lineage>
</organism>
<reference evidence="1" key="1">
    <citation type="journal article" date="2012" name="Science">
        <title>Fermentation, hydrogen, and sulfur metabolism in multiple uncultivated bacterial phyla.</title>
        <authorList>
            <person name="Wrighton K.C."/>
            <person name="Thomas B.C."/>
            <person name="Sharon I."/>
            <person name="Miller C.S."/>
            <person name="Castelle C.J."/>
            <person name="VerBerkmoes N.C."/>
            <person name="Wilkins M.J."/>
            <person name="Hettich R.L."/>
            <person name="Lipton M.S."/>
            <person name="Williams K.H."/>
            <person name="Long P.E."/>
            <person name="Banfield J.F."/>
        </authorList>
    </citation>
    <scope>NUCLEOTIDE SEQUENCE [LARGE SCALE GENOMIC DNA]</scope>
</reference>
<gene>
    <name evidence="1" type="ORF">ACD_80C00012G0020</name>
</gene>
<dbReference type="Pfam" id="PF13370">
    <property type="entry name" value="Fer4_13"/>
    <property type="match status" value="1"/>
</dbReference>
<dbReference type="SUPFAM" id="SSF54862">
    <property type="entry name" value="4Fe-4S ferredoxins"/>
    <property type="match status" value="1"/>
</dbReference>
<accession>K1YJV5</accession>
<comment type="caution">
    <text evidence="1">The sequence shown here is derived from an EMBL/GenBank/DDBJ whole genome shotgun (WGS) entry which is preliminary data.</text>
</comment>
<dbReference type="AlphaFoldDB" id="K1YJV5"/>
<name>K1YJV5_9BACT</name>
<evidence type="ECO:0000313" key="1">
    <source>
        <dbReference type="EMBL" id="EKD25604.1"/>
    </source>
</evidence>
<proteinExistence type="predicted"/>
<sequence>MISINNQCIGCGMCQSIIDTVFKVEGIPAKVIRQPKTPEEEKLCEQAIESCPTHAILNDANMKMAA</sequence>
<dbReference type="EMBL" id="AMFJ01036019">
    <property type="protein sequence ID" value="EKD25604.1"/>
    <property type="molecule type" value="Genomic_DNA"/>
</dbReference>
<evidence type="ECO:0008006" key="2">
    <source>
        <dbReference type="Google" id="ProtNLM"/>
    </source>
</evidence>